<organism evidence="1 2">
    <name type="scientific">Geodermatophilus amargosae</name>
    <dbReference type="NCBI Taxonomy" id="1296565"/>
    <lineage>
        <taxon>Bacteria</taxon>
        <taxon>Bacillati</taxon>
        <taxon>Actinomycetota</taxon>
        <taxon>Actinomycetes</taxon>
        <taxon>Geodermatophilales</taxon>
        <taxon>Geodermatophilaceae</taxon>
        <taxon>Geodermatophilus</taxon>
    </lineage>
</organism>
<evidence type="ECO:0000313" key="2">
    <source>
        <dbReference type="Proteomes" id="UP000199546"/>
    </source>
</evidence>
<reference evidence="2" key="1">
    <citation type="submission" date="2016-10" db="EMBL/GenBank/DDBJ databases">
        <authorList>
            <person name="Varghese N."/>
            <person name="Submissions S."/>
        </authorList>
    </citation>
    <scope>NUCLEOTIDE SEQUENCE [LARGE SCALE GENOMIC DNA]</scope>
    <source>
        <strain evidence="2">DSM 46136</strain>
    </source>
</reference>
<evidence type="ECO:0000313" key="1">
    <source>
        <dbReference type="EMBL" id="SFU04200.1"/>
    </source>
</evidence>
<proteinExistence type="predicted"/>
<accession>A0A1I7CXS0</accession>
<protein>
    <submittedName>
        <fullName evidence="1">Integrase core domain-containing protein</fullName>
    </submittedName>
</protein>
<gene>
    <name evidence="1" type="ORF">SAMN05660657_05019</name>
</gene>
<dbReference type="STRING" id="1296565.SAMN05660657_05019"/>
<sequence length="127" mass="14175">MHGRAATADHRHKPVPLGFDCVHVTVDDHTRLAYVEVLPDERVAACAGSLRRAAAWFADHGITARRRLTDNARSESWELTHYDSIHTGRALFPSMRRGAKESGEPWRSLTAQVDRQFVVTGSLTRAS</sequence>
<dbReference type="AlphaFoldDB" id="A0A1I7CXS0"/>
<dbReference type="Proteomes" id="UP000199546">
    <property type="component" value="Unassembled WGS sequence"/>
</dbReference>
<name>A0A1I7CXS0_9ACTN</name>
<dbReference type="EMBL" id="FPBA01000028">
    <property type="protein sequence ID" value="SFU04200.1"/>
    <property type="molecule type" value="Genomic_DNA"/>
</dbReference>
<keyword evidence="2" id="KW-1185">Reference proteome</keyword>